<keyword evidence="2" id="KW-1185">Reference proteome</keyword>
<evidence type="ECO:0000313" key="1">
    <source>
        <dbReference type="EMBL" id="OAT30461.1"/>
    </source>
</evidence>
<organism evidence="1 2">
    <name type="scientific">Buttiauxella brennerae ATCC 51605</name>
    <dbReference type="NCBI Taxonomy" id="1354251"/>
    <lineage>
        <taxon>Bacteria</taxon>
        <taxon>Pseudomonadati</taxon>
        <taxon>Pseudomonadota</taxon>
        <taxon>Gammaproteobacteria</taxon>
        <taxon>Enterobacterales</taxon>
        <taxon>Enterobacteriaceae</taxon>
        <taxon>Buttiauxella</taxon>
    </lineage>
</organism>
<protein>
    <submittedName>
        <fullName evidence="1">Uncharacterized protein</fullName>
    </submittedName>
</protein>
<evidence type="ECO:0000313" key="2">
    <source>
        <dbReference type="Proteomes" id="UP000078410"/>
    </source>
</evidence>
<dbReference type="Proteomes" id="UP000078410">
    <property type="component" value="Unassembled WGS sequence"/>
</dbReference>
<name>A0A1B7ILK4_9ENTR</name>
<gene>
    <name evidence="1" type="ORF">M975_2907</name>
</gene>
<accession>A0A1B7ILK4</accession>
<sequence>MFRVAGALSAGAHPLQLELFGVDQAGILEHMQPQPRYA</sequence>
<reference evidence="1 2" key="1">
    <citation type="submission" date="2016-04" db="EMBL/GenBank/DDBJ databases">
        <title>ATOL: Assembling a taxonomically balanced genome-scale reconstruction of the evolutionary history of the Enterobacteriaceae.</title>
        <authorList>
            <person name="Plunkett G.III."/>
            <person name="Neeno-Eckwall E.C."/>
            <person name="Glasner J.D."/>
            <person name="Perna N.T."/>
        </authorList>
    </citation>
    <scope>NUCLEOTIDE SEQUENCE [LARGE SCALE GENOMIC DNA]</scope>
    <source>
        <strain evidence="1 2">ATCC 51605</strain>
    </source>
</reference>
<comment type="caution">
    <text evidence="1">The sequence shown here is derived from an EMBL/GenBank/DDBJ whole genome shotgun (WGS) entry which is preliminary data.</text>
</comment>
<dbReference type="AlphaFoldDB" id="A0A1B7ILK4"/>
<dbReference type="EMBL" id="LXER01000023">
    <property type="protein sequence ID" value="OAT30461.1"/>
    <property type="molecule type" value="Genomic_DNA"/>
</dbReference>
<proteinExistence type="predicted"/>
<dbReference type="PATRIC" id="fig|1354251.4.peg.2987"/>